<keyword evidence="6" id="KW-0812">Transmembrane</keyword>
<evidence type="ECO:0000256" key="6">
    <source>
        <dbReference type="SAM" id="Phobius"/>
    </source>
</evidence>
<feature type="domain" description="Chitin-binding type-1" evidence="7">
    <location>
        <begin position="38"/>
        <end position="81"/>
    </location>
</feature>
<evidence type="ECO:0000256" key="2">
    <source>
        <dbReference type="ARBA" id="ARBA00022669"/>
    </source>
</evidence>
<dbReference type="Pfam" id="PF00182">
    <property type="entry name" value="Glyco_hydro_19"/>
    <property type="match status" value="1"/>
</dbReference>
<feature type="transmembrane region" description="Helical" evidence="6">
    <location>
        <begin position="20"/>
        <end position="39"/>
    </location>
</feature>
<dbReference type="PROSITE" id="PS00773">
    <property type="entry name" value="CHITINASE_19_1"/>
    <property type="match status" value="1"/>
</dbReference>
<dbReference type="Gene3D" id="3.30.60.10">
    <property type="entry name" value="Endochitinase-like"/>
    <property type="match status" value="1"/>
</dbReference>
<sequence>MQSCFITHKVDRNQLKTMRYSVVLVSSLVLLYVLLGTAFQCGHQAGGALCPQGICCSQWGWCGTTDLHCLVENGCQSNCIDGGSSPPPPPSPSPSPPPPSPGTPPSPDIDAGSLGEIISREMFDEMLKYRNDPRCHAVGFYTYEAFITAAKSYPAFASTGDLATRKREVAAFLGQTSHETTGGWATAPSGPYFWGYCYKQEIGCPPHYCEPSQNFPCFPGQSYCGRGPIQLSWNYNYGQFGQSIGRKDELLRNPDVLIYNATLSFESAFWFWMTPQAPKPSCHDVMTGVWRPSNNDIAAGRLPGLGVTTNIINGGLECGRPGPDSRVESRIGFYKRYCDMLGVSYGSNLDCYNQRPFGWGLLVDSM</sequence>
<dbReference type="Proteomes" id="UP001472677">
    <property type="component" value="Unassembled WGS sequence"/>
</dbReference>
<evidence type="ECO:0000256" key="3">
    <source>
        <dbReference type="ARBA" id="ARBA00023157"/>
    </source>
</evidence>
<dbReference type="SUPFAM" id="SSF53955">
    <property type="entry name" value="Lysozyme-like"/>
    <property type="match status" value="1"/>
</dbReference>
<feature type="disulfide bond" evidence="4">
    <location>
        <begin position="50"/>
        <end position="62"/>
    </location>
</feature>
<evidence type="ECO:0000256" key="1">
    <source>
        <dbReference type="ARBA" id="ARBA00009373"/>
    </source>
</evidence>
<dbReference type="CDD" id="cd06921">
    <property type="entry name" value="ChtBD1_GH19_hevein"/>
    <property type="match status" value="1"/>
</dbReference>
<dbReference type="SMART" id="SM00270">
    <property type="entry name" value="ChtBD1"/>
    <property type="match status" value="1"/>
</dbReference>
<comment type="caution">
    <text evidence="8">The sequence shown here is derived from an EMBL/GenBank/DDBJ whole genome shotgun (WGS) entry which is preliminary data.</text>
</comment>
<accession>A0ABR2EP05</accession>
<dbReference type="InterPro" id="IPR000726">
    <property type="entry name" value="Glyco_hydro_19_cat"/>
</dbReference>
<keyword evidence="6" id="KW-0472">Membrane</keyword>
<keyword evidence="3 4" id="KW-1015">Disulfide bond</keyword>
<feature type="disulfide bond" evidence="4">
    <location>
        <begin position="41"/>
        <end position="56"/>
    </location>
</feature>
<dbReference type="SUPFAM" id="SSF57016">
    <property type="entry name" value="Plant lectins/antimicrobial peptides"/>
    <property type="match status" value="1"/>
</dbReference>
<dbReference type="Pfam" id="PF00187">
    <property type="entry name" value="Chitin_bind_1"/>
    <property type="match status" value="1"/>
</dbReference>
<dbReference type="PANTHER" id="PTHR22595">
    <property type="entry name" value="CHITINASE-RELATED"/>
    <property type="match status" value="1"/>
</dbReference>
<protein>
    <recommendedName>
        <fullName evidence="7">Chitin-binding type-1 domain-containing protein</fullName>
    </recommendedName>
</protein>
<evidence type="ECO:0000313" key="8">
    <source>
        <dbReference type="EMBL" id="KAK8563119.1"/>
    </source>
</evidence>
<evidence type="ECO:0000256" key="5">
    <source>
        <dbReference type="SAM" id="MobiDB-lite"/>
    </source>
</evidence>
<dbReference type="Gene3D" id="1.10.530.10">
    <property type="match status" value="1"/>
</dbReference>
<dbReference type="InterPro" id="IPR023346">
    <property type="entry name" value="Lysozyme-like_dom_sf"/>
</dbReference>
<comment type="similarity">
    <text evidence="1">Belongs to the glycosyl hydrolase 19 family. Chitinase class I subfamily.</text>
</comment>
<feature type="disulfide bond" evidence="4">
    <location>
        <begin position="75"/>
        <end position="79"/>
    </location>
</feature>
<dbReference type="PANTHER" id="PTHR22595:SF200">
    <property type="entry name" value="ENDOCHITINASE 1"/>
    <property type="match status" value="1"/>
</dbReference>
<evidence type="ECO:0000259" key="7">
    <source>
        <dbReference type="PROSITE" id="PS50941"/>
    </source>
</evidence>
<reference evidence="8 9" key="1">
    <citation type="journal article" date="2024" name="G3 (Bethesda)">
        <title>Genome assembly of Hibiscus sabdariffa L. provides insights into metabolisms of medicinal natural products.</title>
        <authorList>
            <person name="Kim T."/>
        </authorList>
    </citation>
    <scope>NUCLEOTIDE SEQUENCE [LARGE SCALE GENOMIC DNA]</scope>
    <source>
        <strain evidence="8">TK-2024</strain>
        <tissue evidence="8">Old leaves</tissue>
    </source>
</reference>
<dbReference type="InterPro" id="IPR001002">
    <property type="entry name" value="Chitin-bd_1"/>
</dbReference>
<dbReference type="InterPro" id="IPR016283">
    <property type="entry name" value="Glyco_hydro_19"/>
</dbReference>
<feature type="region of interest" description="Disordered" evidence="5">
    <location>
        <begin position="82"/>
        <end position="111"/>
    </location>
</feature>
<dbReference type="PROSITE" id="PS00774">
    <property type="entry name" value="CHITINASE_19_2"/>
    <property type="match status" value="1"/>
</dbReference>
<feature type="compositionally biased region" description="Pro residues" evidence="5">
    <location>
        <begin position="85"/>
        <end position="107"/>
    </location>
</feature>
<dbReference type="InterPro" id="IPR036861">
    <property type="entry name" value="Endochitinase-like_sf"/>
</dbReference>
<dbReference type="CDD" id="cd00325">
    <property type="entry name" value="chitinase_GH19"/>
    <property type="match status" value="1"/>
</dbReference>
<feature type="disulfide bond" evidence="4">
    <location>
        <begin position="55"/>
        <end position="69"/>
    </location>
</feature>
<gene>
    <name evidence="8" type="ORF">V6N12_011175</name>
</gene>
<keyword evidence="2 4" id="KW-0147">Chitin-binding</keyword>
<keyword evidence="6" id="KW-1133">Transmembrane helix</keyword>
<dbReference type="PROSITE" id="PS50941">
    <property type="entry name" value="CHIT_BIND_I_2"/>
    <property type="match status" value="1"/>
</dbReference>
<evidence type="ECO:0000313" key="9">
    <source>
        <dbReference type="Proteomes" id="UP001472677"/>
    </source>
</evidence>
<dbReference type="EMBL" id="JBBPBM010000012">
    <property type="protein sequence ID" value="KAK8563119.1"/>
    <property type="molecule type" value="Genomic_DNA"/>
</dbReference>
<name>A0ABR2EP05_9ROSI</name>
<keyword evidence="9" id="KW-1185">Reference proteome</keyword>
<proteinExistence type="inferred from homology"/>
<evidence type="ECO:0000256" key="4">
    <source>
        <dbReference type="PROSITE-ProRule" id="PRU00261"/>
    </source>
</evidence>
<organism evidence="8 9">
    <name type="scientific">Hibiscus sabdariffa</name>
    <name type="common">roselle</name>
    <dbReference type="NCBI Taxonomy" id="183260"/>
    <lineage>
        <taxon>Eukaryota</taxon>
        <taxon>Viridiplantae</taxon>
        <taxon>Streptophyta</taxon>
        <taxon>Embryophyta</taxon>
        <taxon>Tracheophyta</taxon>
        <taxon>Spermatophyta</taxon>
        <taxon>Magnoliopsida</taxon>
        <taxon>eudicotyledons</taxon>
        <taxon>Gunneridae</taxon>
        <taxon>Pentapetalae</taxon>
        <taxon>rosids</taxon>
        <taxon>malvids</taxon>
        <taxon>Malvales</taxon>
        <taxon>Malvaceae</taxon>
        <taxon>Malvoideae</taxon>
        <taxon>Hibiscus</taxon>
    </lineage>
</organism>
<dbReference type="PIRSF" id="PIRSF001060">
    <property type="entry name" value="Endochitinase"/>
    <property type="match status" value="1"/>
</dbReference>
<dbReference type="Gene3D" id="3.30.20.10">
    <property type="entry name" value="Endochitinase, domain 2"/>
    <property type="match status" value="1"/>
</dbReference>